<dbReference type="AlphaFoldDB" id="A0A4P9YJJ7"/>
<protein>
    <submittedName>
        <fullName evidence="2">Uncharacterized protein</fullName>
    </submittedName>
</protein>
<dbReference type="InterPro" id="IPR042448">
    <property type="entry name" value="CCNB1IP1"/>
</dbReference>
<evidence type="ECO:0000256" key="1">
    <source>
        <dbReference type="SAM" id="Coils"/>
    </source>
</evidence>
<proteinExistence type="predicted"/>
<dbReference type="GO" id="GO:0000795">
    <property type="term" value="C:synaptonemal complex"/>
    <property type="evidence" value="ECO:0007669"/>
    <property type="project" value="InterPro"/>
</dbReference>
<organism evidence="2 3">
    <name type="scientific">Rozella allomycis (strain CSF55)</name>
    <dbReference type="NCBI Taxonomy" id="988480"/>
    <lineage>
        <taxon>Eukaryota</taxon>
        <taxon>Fungi</taxon>
        <taxon>Fungi incertae sedis</taxon>
        <taxon>Cryptomycota</taxon>
        <taxon>Cryptomycota incertae sedis</taxon>
        <taxon>Rozella</taxon>
    </lineage>
</organism>
<name>A0A4P9YJJ7_ROZAC</name>
<dbReference type="PANTHER" id="PTHR14305:SF0">
    <property type="entry name" value="E3 UBIQUITIN-PROTEIN LIGASE CCNB1IP1"/>
    <property type="match status" value="1"/>
</dbReference>
<dbReference type="GO" id="GO:0007131">
    <property type="term" value="P:reciprocal meiotic recombination"/>
    <property type="evidence" value="ECO:0007669"/>
    <property type="project" value="InterPro"/>
</dbReference>
<dbReference type="GO" id="GO:0061630">
    <property type="term" value="F:ubiquitin protein ligase activity"/>
    <property type="evidence" value="ECO:0007669"/>
    <property type="project" value="InterPro"/>
</dbReference>
<accession>A0A4P9YJJ7</accession>
<gene>
    <name evidence="2" type="ORF">ROZALSC1DRAFT_29737</name>
</gene>
<reference evidence="3" key="1">
    <citation type="journal article" date="2018" name="Nat. Microbiol.">
        <title>Leveraging single-cell genomics to expand the fungal tree of life.</title>
        <authorList>
            <person name="Ahrendt S.R."/>
            <person name="Quandt C.A."/>
            <person name="Ciobanu D."/>
            <person name="Clum A."/>
            <person name="Salamov A."/>
            <person name="Andreopoulos B."/>
            <person name="Cheng J.F."/>
            <person name="Woyke T."/>
            <person name="Pelin A."/>
            <person name="Henrissat B."/>
            <person name="Reynolds N.K."/>
            <person name="Benny G.L."/>
            <person name="Smith M.E."/>
            <person name="James T.Y."/>
            <person name="Grigoriev I.V."/>
        </authorList>
    </citation>
    <scope>NUCLEOTIDE SEQUENCE [LARGE SCALE GENOMIC DNA]</scope>
    <source>
        <strain evidence="3">CSF55</strain>
    </source>
</reference>
<dbReference type="EMBL" id="ML005417">
    <property type="protein sequence ID" value="RKP18590.1"/>
    <property type="molecule type" value="Genomic_DNA"/>
</dbReference>
<sequence length="118" mass="13911">MDIASRSIAFWNYQVSQEAMYNQMLYKDREQRRSAKENEALQLNGQLKVELAALKEKHSSLMKECELEKKKAVEFGEQLAEKARQIKKLQVNKQQKLRRKSLAPTLNEQFRDVQSHMV</sequence>
<keyword evidence="1" id="KW-0175">Coiled coil</keyword>
<dbReference type="PANTHER" id="PTHR14305">
    <property type="entry name" value="E3 UBIQUITIN-PROTEIN LIGASE CCNB1IP1"/>
    <property type="match status" value="1"/>
</dbReference>
<evidence type="ECO:0000313" key="2">
    <source>
        <dbReference type="EMBL" id="RKP18590.1"/>
    </source>
</evidence>
<feature type="coiled-coil region" evidence="1">
    <location>
        <begin position="44"/>
        <end position="99"/>
    </location>
</feature>
<dbReference type="Proteomes" id="UP000281549">
    <property type="component" value="Unassembled WGS sequence"/>
</dbReference>
<evidence type="ECO:0000313" key="3">
    <source>
        <dbReference type="Proteomes" id="UP000281549"/>
    </source>
</evidence>